<keyword evidence="4" id="KW-1185">Reference proteome</keyword>
<feature type="domain" description="Protein NPAT C-terminal" evidence="2">
    <location>
        <begin position="1179"/>
        <end position="1521"/>
    </location>
</feature>
<feature type="compositionally biased region" description="Low complexity" evidence="1">
    <location>
        <begin position="677"/>
        <end position="687"/>
    </location>
</feature>
<feature type="domain" description="Protein NPAT C-terminal" evidence="2">
    <location>
        <begin position="766"/>
        <end position="1110"/>
    </location>
</feature>
<feature type="region of interest" description="Disordered" evidence="1">
    <location>
        <begin position="1095"/>
        <end position="1329"/>
    </location>
</feature>
<dbReference type="PANTHER" id="PTHR15087:SF14">
    <property type="entry name" value="PROTEIN NPAT"/>
    <property type="match status" value="1"/>
</dbReference>
<dbReference type="PANTHER" id="PTHR15087">
    <property type="entry name" value="PROTEIN NPAT"/>
    <property type="match status" value="1"/>
</dbReference>
<dbReference type="InterPro" id="IPR052850">
    <property type="entry name" value="NPAT_LisH"/>
</dbReference>
<feature type="region of interest" description="Disordered" evidence="1">
    <location>
        <begin position="989"/>
        <end position="1042"/>
    </location>
</feature>
<accession>A0A8C4S0W6</accession>
<name>A0A8C4S0W6_ERPCA</name>
<sequence>MLLPSDIARLVLGYLQQEKLMNTCRAFILESPNLKEYAEHSTEDGSIPACVFSLFGKTLTAILNEYIIIKAKDSSQEIQVPVIMASLWKKLEFTLNQIKSMQNSQSFVANQKIRTRNAIAEMRRQQVRSSSQPTQCPMVILGSSDLGQNATTSLSSSSRILGNSSLVTYGSPVSQTVNYNRNQAINQDHGRPVANINRESPLQVVVADRRFSSGLLSPGRRKCESPRRRNTVLAGPNIPPKITPSSVVQLTEQEVDTVQEIIGENFPQMVIENAREKILSDKSLQEKLAENINMFLGSETNIQQISKQSTSSALVPDQSIDEILGLQGEIHMTDEAIHDILERTESDPAFQALFDLFDNGKSKNSDDDSQEQSNVTCQDNLVPLDSTERSKEPLENTSEARGQGTSIGNKGLEMDNTLSKTKAIQENKSRKSGRKSSNLLPVVSKELKCPDESDEYLPSDKFTSSDKDGTFGSLCATSSEKEALLSTISVQINESLNTSLSTVDKEVSSTLNVQNECEMETDQPALDPCQLEELPPDTVQDSGTLTANIKSPNKKLDTAVATETSIQLSQCDTTQGSVYVDPKESNEQRTETADSTQKAIENCQQPEIIIQQFQGFQISNCLLTTLQPSSTIETHKTPSDVVAKNIMSPPAVKQKRKPAILRRGGSSPSSLKGTPNKKTSADSSSEAESSKTECMPNSVETVYPTSFESSTTLNTALQLPAGLTWLHKDGTSSSSEPGFDSNIVSLKIIISDEQKDSSSDSELSHAVSSITEDRIPTIILSSPAKSPEKASLAVSSDMNSDETVLAVTCLQNEENASTLESSSQMAKSDDHILGIQTLNVDNSVQLSLPSSADVVQEGGFIQLLPTSTTYGGSSNYIIVANQATIGNSVKQTHPIGQVTPAPHNLNSPLGSRSIVSVGQTVPHSYGPGSRIILSSPVQPVLQSVMFPVSVVGQNSTTTFPVSTNQVFHVPVGSTLPTTAKLPIPAKPRQIALKSSSDTRKSSNVGSGSEKSANVSSIPKQRSTVMQTSGTEEQQKPSVVPSVTVSSASSSSLKTSLSHKRVLCFDNISTSKSLNTSVSSSQTSESKALMVEAPSLTVSSTTVESEKTCQNSHSIPKGTGGDSRTTEQTGISGGHLGKAKLSDGQDQVNQREKFSASESVHKITVLESKNDSDVRKSCDSVSSKDRSKDTESRRDQEKRRKSTSSVNKKNETPVHTAKTDIHQKDKFTPSDHKEKHSGSGKDLDERRRSEMAESRASKSKEVRTDKKSSLEDAANVTANKENELEPEQSKQRAQENAPTNSQNDKPSVSSNISLQVPEEQRLKIRRGKGVSPLTKQAAEILQDIQGHVPGSPPSNKLILSGSELPIPQTPGSGKHIEDPLDCPKTPVRRRINKEGELTPRHLPPPATPDLPTCSPVSETGSENSINMAAHTLMILSRAAIARTGTPLKDSVQQTGKISQNNKNLGKKRKLSEEQKSPPSKKDQQRSVSPARKKKTKKQKKLLDSFPDGMDVDKFLSSLHYDE</sequence>
<dbReference type="Proteomes" id="UP000694620">
    <property type="component" value="Chromosome 4"/>
</dbReference>
<feature type="compositionally biased region" description="Polar residues" evidence="1">
    <location>
        <begin position="1293"/>
        <end position="1313"/>
    </location>
</feature>
<feature type="region of interest" description="Disordered" evidence="1">
    <location>
        <begin position="1344"/>
        <end position="1423"/>
    </location>
</feature>
<dbReference type="GO" id="GO:0003712">
    <property type="term" value="F:transcription coregulator activity"/>
    <property type="evidence" value="ECO:0007669"/>
    <property type="project" value="TreeGrafter"/>
</dbReference>
<dbReference type="GO" id="GO:0005634">
    <property type="term" value="C:nucleus"/>
    <property type="evidence" value="ECO:0007669"/>
    <property type="project" value="TreeGrafter"/>
</dbReference>
<feature type="compositionally biased region" description="Basic and acidic residues" evidence="1">
    <location>
        <begin position="1167"/>
        <end position="1197"/>
    </location>
</feature>
<feature type="compositionally biased region" description="Polar residues" evidence="1">
    <location>
        <begin position="1413"/>
        <end position="1423"/>
    </location>
</feature>
<feature type="compositionally biased region" description="Basic and acidic residues" evidence="1">
    <location>
        <begin position="1279"/>
        <end position="1292"/>
    </location>
</feature>
<feature type="compositionally biased region" description="Basic residues" evidence="1">
    <location>
        <begin position="1489"/>
        <end position="1498"/>
    </location>
</feature>
<dbReference type="InterPro" id="IPR006594">
    <property type="entry name" value="LisH"/>
</dbReference>
<feature type="region of interest" description="Disordered" evidence="1">
    <location>
        <begin position="632"/>
        <end position="696"/>
    </location>
</feature>
<dbReference type="Ensembl" id="ENSECRT00000010236.1">
    <property type="protein sequence ID" value="ENSECRP00000010070.1"/>
    <property type="gene ID" value="ENSECRG00000006723.1"/>
</dbReference>
<gene>
    <name evidence="3" type="primary">npat</name>
</gene>
<evidence type="ECO:0000256" key="1">
    <source>
        <dbReference type="SAM" id="MobiDB-lite"/>
    </source>
</evidence>
<evidence type="ECO:0000313" key="4">
    <source>
        <dbReference type="Proteomes" id="UP000694620"/>
    </source>
</evidence>
<organism evidence="3 4">
    <name type="scientific">Erpetoichthys calabaricus</name>
    <name type="common">Rope fish</name>
    <name type="synonym">Calamoichthys calabaricus</name>
    <dbReference type="NCBI Taxonomy" id="27687"/>
    <lineage>
        <taxon>Eukaryota</taxon>
        <taxon>Metazoa</taxon>
        <taxon>Chordata</taxon>
        <taxon>Craniata</taxon>
        <taxon>Vertebrata</taxon>
        <taxon>Euteleostomi</taxon>
        <taxon>Actinopterygii</taxon>
        <taxon>Polypteriformes</taxon>
        <taxon>Polypteridae</taxon>
        <taxon>Erpetoichthys</taxon>
    </lineage>
</organism>
<evidence type="ECO:0000259" key="2">
    <source>
        <dbReference type="Pfam" id="PF15712"/>
    </source>
</evidence>
<feature type="compositionally biased region" description="Basic and acidic residues" evidence="1">
    <location>
        <begin position="1148"/>
        <end position="1160"/>
    </location>
</feature>
<feature type="region of interest" description="Disordered" evidence="1">
    <location>
        <begin position="217"/>
        <end position="240"/>
    </location>
</feature>
<feature type="compositionally biased region" description="Basic and acidic residues" evidence="1">
    <location>
        <begin position="1469"/>
        <end position="1483"/>
    </location>
</feature>
<reference evidence="3" key="3">
    <citation type="submission" date="2025-09" db="UniProtKB">
        <authorList>
            <consortium name="Ensembl"/>
        </authorList>
    </citation>
    <scope>IDENTIFICATION</scope>
</reference>
<dbReference type="GeneTree" id="ENSGT00390000012388"/>
<feature type="compositionally biased region" description="Basic and acidic residues" evidence="1">
    <location>
        <begin position="1207"/>
        <end position="1269"/>
    </location>
</feature>
<proteinExistence type="predicted"/>
<feature type="compositionally biased region" description="Polar residues" evidence="1">
    <location>
        <begin position="395"/>
        <end position="408"/>
    </location>
</feature>
<feature type="region of interest" description="Disordered" evidence="1">
    <location>
        <begin position="361"/>
        <end position="463"/>
    </location>
</feature>
<evidence type="ECO:0000313" key="3">
    <source>
        <dbReference type="Ensembl" id="ENSECRP00000010070.1"/>
    </source>
</evidence>
<reference evidence="3" key="2">
    <citation type="submission" date="2025-08" db="UniProtKB">
        <authorList>
            <consortium name="Ensembl"/>
        </authorList>
    </citation>
    <scope>IDENTIFICATION</scope>
</reference>
<reference evidence="3" key="1">
    <citation type="submission" date="2021-06" db="EMBL/GenBank/DDBJ databases">
        <authorList>
            <consortium name="Wellcome Sanger Institute Data Sharing"/>
        </authorList>
    </citation>
    <scope>NUCLEOTIDE SEQUENCE [LARGE SCALE GENOMIC DNA]</scope>
</reference>
<dbReference type="InterPro" id="IPR031442">
    <property type="entry name" value="NPAT_C"/>
</dbReference>
<protein>
    <submittedName>
        <fullName evidence="3">Protein NPAT</fullName>
    </submittedName>
</protein>
<dbReference type="Pfam" id="PF15712">
    <property type="entry name" value="NPAT_C"/>
    <property type="match status" value="2"/>
</dbReference>
<dbReference type="PROSITE" id="PS50896">
    <property type="entry name" value="LISH"/>
    <property type="match status" value="1"/>
</dbReference>
<feature type="region of interest" description="Disordered" evidence="1">
    <location>
        <begin position="1445"/>
        <end position="1521"/>
    </location>
</feature>
<feature type="compositionally biased region" description="Polar residues" evidence="1">
    <location>
        <begin position="1449"/>
        <end position="1462"/>
    </location>
</feature>
<feature type="compositionally biased region" description="Polar residues" evidence="1">
    <location>
        <begin position="1001"/>
        <end position="1031"/>
    </location>
</feature>